<protein>
    <submittedName>
        <fullName evidence="9">HlyD family secretion protein</fullName>
    </submittedName>
</protein>
<feature type="coiled-coil region" evidence="6">
    <location>
        <begin position="91"/>
        <end position="186"/>
    </location>
</feature>
<feature type="domain" description="YbhG-like alpha-helical hairpin" evidence="7">
    <location>
        <begin position="82"/>
        <end position="202"/>
    </location>
</feature>
<comment type="similarity">
    <text evidence="2">Belongs to the UPF0194 family.</text>
</comment>
<keyword evidence="3" id="KW-0732">Signal</keyword>
<sequence length="338" mass="36757">MALQRKLSPTRSAAVLALTLSVLSLVACKWPWSDAATDGAIRLSGTVDAREYDLAFQVGGRISELAVDEGDAVNAGQVVAKLDDHDFTLALERARAEARAAEAALAALRAGSRSQEVAAARATLDRARAEQRYAEAEVKRMRDLVPRQLASREDLDRADRQRDVAAAGVEEARQRLELLVEGTRQEDIDRAAAEAAARRAAAESAARQLEYATLESPAAGVVSVRMADLGEVWQPGQTALRVTQLERPWVRAYLTEPDLARVRIGMPAEVRVDGQPDRVFSGRLTFISPEAEYTPKTVETRALRVDLVYRVKVEVDNPEGLLKVGMPADVSLEPVASP</sequence>
<dbReference type="InterPro" id="IPR058792">
    <property type="entry name" value="Beta-barrel_RND_2"/>
</dbReference>
<dbReference type="PANTHER" id="PTHR32347:SF29">
    <property type="entry name" value="UPF0194 MEMBRANE PROTEIN YBHG"/>
    <property type="match status" value="1"/>
</dbReference>
<dbReference type="EMBL" id="QPJY01000016">
    <property type="protein sequence ID" value="RCX24763.1"/>
    <property type="molecule type" value="Genomic_DNA"/>
</dbReference>
<dbReference type="Proteomes" id="UP000252707">
    <property type="component" value="Unassembled WGS sequence"/>
</dbReference>
<evidence type="ECO:0000259" key="8">
    <source>
        <dbReference type="Pfam" id="PF25954"/>
    </source>
</evidence>
<proteinExistence type="inferred from homology"/>
<dbReference type="Pfam" id="PF25881">
    <property type="entry name" value="HH_YBHG"/>
    <property type="match status" value="1"/>
</dbReference>
<dbReference type="SUPFAM" id="SSF111369">
    <property type="entry name" value="HlyD-like secretion proteins"/>
    <property type="match status" value="3"/>
</dbReference>
<dbReference type="Gene3D" id="2.40.50.100">
    <property type="match status" value="1"/>
</dbReference>
<dbReference type="Pfam" id="PF25954">
    <property type="entry name" value="Beta-barrel_RND_2"/>
    <property type="match status" value="1"/>
</dbReference>
<dbReference type="OrthoDB" id="9813967at2"/>
<gene>
    <name evidence="9" type="ORF">DFQ59_11649</name>
</gene>
<keyword evidence="10" id="KW-1185">Reference proteome</keyword>
<evidence type="ECO:0000313" key="10">
    <source>
        <dbReference type="Proteomes" id="UP000252707"/>
    </source>
</evidence>
<feature type="domain" description="CusB-like beta-barrel" evidence="8">
    <location>
        <begin position="249"/>
        <end position="333"/>
    </location>
</feature>
<comment type="caution">
    <text evidence="9">The sequence shown here is derived from an EMBL/GenBank/DDBJ whole genome shotgun (WGS) entry which is preliminary data.</text>
</comment>
<organism evidence="9 10">
    <name type="scientific">Thioalbus denitrificans</name>
    <dbReference type="NCBI Taxonomy" id="547122"/>
    <lineage>
        <taxon>Bacteria</taxon>
        <taxon>Pseudomonadati</taxon>
        <taxon>Pseudomonadota</taxon>
        <taxon>Gammaproteobacteria</taxon>
        <taxon>Chromatiales</taxon>
        <taxon>Ectothiorhodospiraceae</taxon>
        <taxon>Thioalbus</taxon>
    </lineage>
</organism>
<dbReference type="GO" id="GO:0042597">
    <property type="term" value="C:periplasmic space"/>
    <property type="evidence" value="ECO:0007669"/>
    <property type="project" value="UniProtKB-SubCell"/>
</dbReference>
<dbReference type="PANTHER" id="PTHR32347">
    <property type="entry name" value="EFFLUX SYSTEM COMPONENT YKNX-RELATED"/>
    <property type="match status" value="1"/>
</dbReference>
<evidence type="ECO:0000259" key="7">
    <source>
        <dbReference type="Pfam" id="PF25881"/>
    </source>
</evidence>
<evidence type="ECO:0000256" key="2">
    <source>
        <dbReference type="ARBA" id="ARBA00010602"/>
    </source>
</evidence>
<evidence type="ECO:0000256" key="5">
    <source>
        <dbReference type="ARBA" id="ARBA00023054"/>
    </source>
</evidence>
<name>A0A369BT79_9GAMM</name>
<dbReference type="Gene3D" id="1.10.287.470">
    <property type="entry name" value="Helix hairpin bin"/>
    <property type="match status" value="2"/>
</dbReference>
<evidence type="ECO:0000256" key="3">
    <source>
        <dbReference type="ARBA" id="ARBA00022729"/>
    </source>
</evidence>
<dbReference type="InterPro" id="IPR059052">
    <property type="entry name" value="HH_YbhG-like"/>
</dbReference>
<evidence type="ECO:0000256" key="6">
    <source>
        <dbReference type="SAM" id="Coils"/>
    </source>
</evidence>
<evidence type="ECO:0000256" key="1">
    <source>
        <dbReference type="ARBA" id="ARBA00004418"/>
    </source>
</evidence>
<dbReference type="Gene3D" id="2.40.30.170">
    <property type="match status" value="1"/>
</dbReference>
<dbReference type="AlphaFoldDB" id="A0A369BT79"/>
<evidence type="ECO:0000313" key="9">
    <source>
        <dbReference type="EMBL" id="RCX24763.1"/>
    </source>
</evidence>
<reference evidence="9 10" key="1">
    <citation type="submission" date="2018-07" db="EMBL/GenBank/DDBJ databases">
        <title>Genomic Encyclopedia of Type Strains, Phase IV (KMG-IV): sequencing the most valuable type-strain genomes for metagenomic binning, comparative biology and taxonomic classification.</title>
        <authorList>
            <person name="Goeker M."/>
        </authorList>
    </citation>
    <scope>NUCLEOTIDE SEQUENCE [LARGE SCALE GENOMIC DNA]</scope>
    <source>
        <strain evidence="9 10">DSM 26407</strain>
    </source>
</reference>
<comment type="subcellular location">
    <subcellularLocation>
        <location evidence="1">Periplasm</location>
    </subcellularLocation>
</comment>
<dbReference type="RefSeq" id="WP_114281212.1">
    <property type="nucleotide sequence ID" value="NZ_QPJY01000016.1"/>
</dbReference>
<dbReference type="PROSITE" id="PS51257">
    <property type="entry name" value="PROKAR_LIPOPROTEIN"/>
    <property type="match status" value="1"/>
</dbReference>
<keyword evidence="4" id="KW-0574">Periplasm</keyword>
<dbReference type="InterPro" id="IPR050465">
    <property type="entry name" value="UPF0194_transport"/>
</dbReference>
<keyword evidence="5 6" id="KW-0175">Coiled coil</keyword>
<evidence type="ECO:0000256" key="4">
    <source>
        <dbReference type="ARBA" id="ARBA00022764"/>
    </source>
</evidence>
<accession>A0A369BT79</accession>